<comment type="caution">
    <text evidence="1">The sequence shown here is derived from an EMBL/GenBank/DDBJ whole genome shotgun (WGS) entry which is preliminary data.</text>
</comment>
<dbReference type="AlphaFoldDB" id="A0AAD4RBR6"/>
<dbReference type="Proteomes" id="UP001201812">
    <property type="component" value="Unassembled WGS sequence"/>
</dbReference>
<proteinExistence type="predicted"/>
<dbReference type="EMBL" id="JAKKPZ010000003">
    <property type="protein sequence ID" value="KAI1723850.1"/>
    <property type="molecule type" value="Genomic_DNA"/>
</dbReference>
<accession>A0AAD4RBR6</accession>
<name>A0AAD4RBR6_9BILA</name>
<evidence type="ECO:0000313" key="1">
    <source>
        <dbReference type="EMBL" id="KAI1723850.1"/>
    </source>
</evidence>
<evidence type="ECO:0000313" key="2">
    <source>
        <dbReference type="Proteomes" id="UP001201812"/>
    </source>
</evidence>
<reference evidence="1" key="1">
    <citation type="submission" date="2022-01" db="EMBL/GenBank/DDBJ databases">
        <title>Genome Sequence Resource for Two Populations of Ditylenchus destructor, the Migratory Endoparasitic Phytonematode.</title>
        <authorList>
            <person name="Zhang H."/>
            <person name="Lin R."/>
            <person name="Xie B."/>
        </authorList>
    </citation>
    <scope>NUCLEOTIDE SEQUENCE</scope>
    <source>
        <strain evidence="1">BazhouSP</strain>
    </source>
</reference>
<gene>
    <name evidence="1" type="ORF">DdX_04028</name>
</gene>
<protein>
    <submittedName>
        <fullName evidence="1">Uncharacterized protein</fullName>
    </submittedName>
</protein>
<sequence>MPETLCGHLLTVIYSRHVTATVFLLIDPNCCCFCSPSLLLLCLCESKSSRYRCGGFAPVMRRGYPCGRSIVIQTLSHCSVLTSHWIGVLSGNGEKERHSAVAGSGSGELM</sequence>
<organism evidence="1 2">
    <name type="scientific">Ditylenchus destructor</name>
    <dbReference type="NCBI Taxonomy" id="166010"/>
    <lineage>
        <taxon>Eukaryota</taxon>
        <taxon>Metazoa</taxon>
        <taxon>Ecdysozoa</taxon>
        <taxon>Nematoda</taxon>
        <taxon>Chromadorea</taxon>
        <taxon>Rhabditida</taxon>
        <taxon>Tylenchina</taxon>
        <taxon>Tylenchomorpha</taxon>
        <taxon>Sphaerularioidea</taxon>
        <taxon>Anguinidae</taxon>
        <taxon>Anguininae</taxon>
        <taxon>Ditylenchus</taxon>
    </lineage>
</organism>
<keyword evidence="2" id="KW-1185">Reference proteome</keyword>